<dbReference type="AlphaFoldDB" id="A0A915JQH6"/>
<evidence type="ECO:0000313" key="1">
    <source>
        <dbReference type="Proteomes" id="UP000887565"/>
    </source>
</evidence>
<proteinExistence type="predicted"/>
<evidence type="ECO:0000313" key="2">
    <source>
        <dbReference type="WBParaSite" id="nRc.2.0.1.t28358-RA"/>
    </source>
</evidence>
<accession>A0A915JQH6</accession>
<dbReference type="Proteomes" id="UP000887565">
    <property type="component" value="Unplaced"/>
</dbReference>
<sequence length="67" mass="6903">MVVAVVDVRTVGSSDVAVGGSEVEDDVAGSMSIRGGGGSEALNTAFRGFFNASMCLWITASRCKELM</sequence>
<keyword evidence="1" id="KW-1185">Reference proteome</keyword>
<reference evidence="2" key="1">
    <citation type="submission" date="2022-11" db="UniProtKB">
        <authorList>
            <consortium name="WormBaseParasite"/>
        </authorList>
    </citation>
    <scope>IDENTIFICATION</scope>
</reference>
<protein>
    <submittedName>
        <fullName evidence="2">Uncharacterized protein</fullName>
    </submittedName>
</protein>
<dbReference type="WBParaSite" id="nRc.2.0.1.t28358-RA">
    <property type="protein sequence ID" value="nRc.2.0.1.t28358-RA"/>
    <property type="gene ID" value="nRc.2.0.1.g28358"/>
</dbReference>
<organism evidence="1 2">
    <name type="scientific">Romanomermis culicivorax</name>
    <name type="common">Nematode worm</name>
    <dbReference type="NCBI Taxonomy" id="13658"/>
    <lineage>
        <taxon>Eukaryota</taxon>
        <taxon>Metazoa</taxon>
        <taxon>Ecdysozoa</taxon>
        <taxon>Nematoda</taxon>
        <taxon>Enoplea</taxon>
        <taxon>Dorylaimia</taxon>
        <taxon>Mermithida</taxon>
        <taxon>Mermithoidea</taxon>
        <taxon>Mermithidae</taxon>
        <taxon>Romanomermis</taxon>
    </lineage>
</organism>
<name>A0A915JQH6_ROMCU</name>